<evidence type="ECO:0000313" key="2">
    <source>
        <dbReference type="EMBL" id="KAJ6643292.1"/>
    </source>
</evidence>
<reference evidence="2" key="1">
    <citation type="submission" date="2022-07" db="EMBL/GenBank/DDBJ databases">
        <authorList>
            <person name="Trinca V."/>
            <person name="Uliana J.V.C."/>
            <person name="Torres T.T."/>
            <person name="Ward R.J."/>
            <person name="Monesi N."/>
        </authorList>
    </citation>
    <scope>NUCLEOTIDE SEQUENCE</scope>
    <source>
        <strain evidence="2">HSMRA1968</strain>
        <tissue evidence="2">Whole embryos</tissue>
    </source>
</reference>
<protein>
    <submittedName>
        <fullName evidence="2">UDP-glycosyltransferase UGT5</fullName>
    </submittedName>
</protein>
<comment type="caution">
    <text evidence="2">The sequence shown here is derived from an EMBL/GenBank/DDBJ whole genome shotgun (WGS) entry which is preliminary data.</text>
</comment>
<name>A0A9Q0N540_9DIPT</name>
<dbReference type="SUPFAM" id="SSF53756">
    <property type="entry name" value="UDP-Glycosyltransferase/glycogen phosphorylase"/>
    <property type="match status" value="1"/>
</dbReference>
<keyword evidence="1" id="KW-0732">Signal</keyword>
<proteinExistence type="predicted"/>
<keyword evidence="3" id="KW-1185">Reference proteome</keyword>
<gene>
    <name evidence="2" type="primary">UGT5_9</name>
    <name evidence="2" type="ORF">Bhyg_08250</name>
</gene>
<feature type="chain" id="PRO_5040184979" evidence="1">
    <location>
        <begin position="20"/>
        <end position="159"/>
    </location>
</feature>
<feature type="signal peptide" evidence="1">
    <location>
        <begin position="1"/>
        <end position="19"/>
    </location>
</feature>
<dbReference type="AlphaFoldDB" id="A0A9Q0N540"/>
<organism evidence="2 3">
    <name type="scientific">Pseudolycoriella hygida</name>
    <dbReference type="NCBI Taxonomy" id="35572"/>
    <lineage>
        <taxon>Eukaryota</taxon>
        <taxon>Metazoa</taxon>
        <taxon>Ecdysozoa</taxon>
        <taxon>Arthropoda</taxon>
        <taxon>Hexapoda</taxon>
        <taxon>Insecta</taxon>
        <taxon>Pterygota</taxon>
        <taxon>Neoptera</taxon>
        <taxon>Endopterygota</taxon>
        <taxon>Diptera</taxon>
        <taxon>Nematocera</taxon>
        <taxon>Sciaroidea</taxon>
        <taxon>Sciaridae</taxon>
        <taxon>Pseudolycoriella</taxon>
    </lineage>
</organism>
<dbReference type="EMBL" id="WJQU01000002">
    <property type="protein sequence ID" value="KAJ6643292.1"/>
    <property type="molecule type" value="Genomic_DNA"/>
</dbReference>
<dbReference type="Proteomes" id="UP001151699">
    <property type="component" value="Chromosome B"/>
</dbReference>
<accession>A0A9Q0N540</accession>
<evidence type="ECO:0000313" key="3">
    <source>
        <dbReference type="Proteomes" id="UP001151699"/>
    </source>
</evidence>
<dbReference type="OrthoDB" id="8050858at2759"/>
<evidence type="ECO:0000256" key="1">
    <source>
        <dbReference type="SAM" id="SignalP"/>
    </source>
</evidence>
<sequence length="159" mass="18491">MNINLILVLCLQLLSSVRSYKILFLVPFNAKSHWLFLENFVQVLLDRHHEVTCVTSISLTGTHPANYTEILIEPALDFETIVSQEELYKISGEFSISILLKMAGIRKFAAEYAFDSLQVQRFLQRQDLHFDLVINEEFFQESFLMFAHKYKTPLVTISK</sequence>